<evidence type="ECO:0000256" key="4">
    <source>
        <dbReference type="ARBA" id="ARBA00022824"/>
    </source>
</evidence>
<feature type="compositionally biased region" description="Low complexity" evidence="11">
    <location>
        <begin position="1774"/>
        <end position="1787"/>
    </location>
</feature>
<keyword evidence="8 10" id="KW-0472">Membrane</keyword>
<feature type="region of interest" description="Disordered" evidence="11">
    <location>
        <begin position="164"/>
        <end position="316"/>
    </location>
</feature>
<dbReference type="Pfam" id="PF12935">
    <property type="entry name" value="Sec16_N"/>
    <property type="match status" value="1"/>
</dbReference>
<dbReference type="GO" id="GO:0070973">
    <property type="term" value="P:protein localization to endoplasmic reticulum exit site"/>
    <property type="evidence" value="ECO:0007669"/>
    <property type="project" value="TreeGrafter"/>
</dbReference>
<dbReference type="PANTHER" id="PTHR13402">
    <property type="entry name" value="RGPR-RELATED"/>
    <property type="match status" value="1"/>
</dbReference>
<feature type="domain" description="Sec16 N-terminal" evidence="14">
    <location>
        <begin position="192"/>
        <end position="416"/>
    </location>
</feature>
<feature type="compositionally biased region" description="Low complexity" evidence="11">
    <location>
        <begin position="1806"/>
        <end position="1816"/>
    </location>
</feature>
<feature type="compositionally biased region" description="Polar residues" evidence="11">
    <location>
        <begin position="1495"/>
        <end position="1504"/>
    </location>
</feature>
<dbReference type="GO" id="GO:0015031">
    <property type="term" value="P:protein transport"/>
    <property type="evidence" value="ECO:0007669"/>
    <property type="project" value="UniProtKB-KW"/>
</dbReference>
<dbReference type="InterPro" id="IPR024298">
    <property type="entry name" value="Sec16_Sec23-bd"/>
</dbReference>
<dbReference type="GO" id="GO:0005789">
    <property type="term" value="C:endoplasmic reticulum membrane"/>
    <property type="evidence" value="ECO:0007669"/>
    <property type="project" value="UniProtKB-SubCell"/>
</dbReference>
<dbReference type="InterPro" id="IPR024340">
    <property type="entry name" value="Sec16_CCD"/>
</dbReference>
<feature type="compositionally biased region" description="Pro residues" evidence="11">
    <location>
        <begin position="446"/>
        <end position="455"/>
    </location>
</feature>
<dbReference type="GO" id="GO:0012507">
    <property type="term" value="C:ER to Golgi transport vesicle membrane"/>
    <property type="evidence" value="ECO:0007669"/>
    <property type="project" value="TreeGrafter"/>
</dbReference>
<evidence type="ECO:0000256" key="5">
    <source>
        <dbReference type="ARBA" id="ARBA00022892"/>
    </source>
</evidence>
<feature type="compositionally biased region" description="Acidic residues" evidence="11">
    <location>
        <begin position="366"/>
        <end position="377"/>
    </location>
</feature>
<feature type="compositionally biased region" description="Pro residues" evidence="11">
    <location>
        <begin position="1702"/>
        <end position="1713"/>
    </location>
</feature>
<keyword evidence="7 10" id="KW-0072">Autophagy</keyword>
<evidence type="ECO:0000259" key="13">
    <source>
        <dbReference type="Pfam" id="PF12932"/>
    </source>
</evidence>
<evidence type="ECO:0000256" key="7">
    <source>
        <dbReference type="ARBA" id="ARBA00023006"/>
    </source>
</evidence>
<feature type="compositionally biased region" description="Polar residues" evidence="11">
    <location>
        <begin position="237"/>
        <end position="249"/>
    </location>
</feature>
<name>A0AAD4CRP0_ASPNN</name>
<feature type="region of interest" description="Disordered" evidence="11">
    <location>
        <begin position="1"/>
        <end position="40"/>
    </location>
</feature>
<feature type="compositionally biased region" description="Low complexity" evidence="11">
    <location>
        <begin position="509"/>
        <end position="523"/>
    </location>
</feature>
<dbReference type="GO" id="GO:0006914">
    <property type="term" value="P:autophagy"/>
    <property type="evidence" value="ECO:0007669"/>
    <property type="project" value="UniProtKB-KW"/>
</dbReference>
<dbReference type="Pfam" id="PF12932">
    <property type="entry name" value="Sec16"/>
    <property type="match status" value="1"/>
</dbReference>
<keyword evidence="3 10" id="KW-0813">Transport</keyword>
<feature type="compositionally biased region" description="Basic and acidic residues" evidence="11">
    <location>
        <begin position="461"/>
        <end position="470"/>
    </location>
</feature>
<evidence type="ECO:0000313" key="16">
    <source>
        <dbReference type="Proteomes" id="UP001194746"/>
    </source>
</evidence>
<dbReference type="Proteomes" id="UP001194746">
    <property type="component" value="Unassembled WGS sequence"/>
</dbReference>
<feature type="compositionally biased region" description="Polar residues" evidence="11">
    <location>
        <begin position="1422"/>
        <end position="1443"/>
    </location>
</feature>
<dbReference type="Gene3D" id="1.25.40.1030">
    <property type="match status" value="1"/>
</dbReference>
<evidence type="ECO:0000256" key="8">
    <source>
        <dbReference type="ARBA" id="ARBA00023136"/>
    </source>
</evidence>
<feature type="compositionally biased region" description="Polar residues" evidence="11">
    <location>
        <begin position="410"/>
        <end position="435"/>
    </location>
</feature>
<proteinExistence type="inferred from homology"/>
<comment type="caution">
    <text evidence="15">The sequence shown here is derived from an EMBL/GenBank/DDBJ whole genome shotgun (WGS) entry which is preliminary data.</text>
</comment>
<dbReference type="PANTHER" id="PTHR13402:SF6">
    <property type="entry name" value="SECRETORY 16, ISOFORM I"/>
    <property type="match status" value="1"/>
</dbReference>
<dbReference type="EMBL" id="VCAU01000019">
    <property type="protein sequence ID" value="KAF9891321.1"/>
    <property type="molecule type" value="Genomic_DNA"/>
</dbReference>
<keyword evidence="16" id="KW-1185">Reference proteome</keyword>
<evidence type="ECO:0000256" key="2">
    <source>
        <dbReference type="ARBA" id="ARBA00005927"/>
    </source>
</evidence>
<evidence type="ECO:0000259" key="12">
    <source>
        <dbReference type="Pfam" id="PF12931"/>
    </source>
</evidence>
<comment type="function">
    <text evidence="9 10">Involved in the initiation of assembly of the COPII coat required for the formation of transport vesicles from the endoplasmic reticulum (ER) and the selection of cargo molecules. Also involved in autophagy.</text>
</comment>
<evidence type="ECO:0000259" key="14">
    <source>
        <dbReference type="Pfam" id="PF12935"/>
    </source>
</evidence>
<protein>
    <recommendedName>
        <fullName evidence="10">Protein transport protein sec16</fullName>
    </recommendedName>
</protein>
<sequence>MAHLEQSFASWNPALRPEDGEPPIAPDSSDLSTTISNPSTIEQSIHNLEQTLESQPVEHSLDSDLSKPDLSVEIPETAVLDVTNPEPDSAEKVPSPDQTLNKDQDNTQALASASINNFENTEAPYEDDTSIVVPQEDESAVTHPIQNAPDLSWAGELNNEEAMDNVSASWGQANEDEVTPVTNGGIDATSRDLWGSPTSTGGGDDFFNQLKTQTKPIYVPPESESRYEEGVPLLEDTVSSPTEQSPNQESHMDEIFGGDEDEEGDFFSQVQQQSAPENEARPSLHVTRKSTSQVIESLDASTKSPTSEASPTAQEFNDILAAAASENPTEKAPSDDNLAARWQAELSEDEIEEKPARDDLAALWDAELDDDDMLLEDEGPRDQDVPDGVPPALSSPFGTPESSARAKPQPITSYTPHQPSTSDLLQGIPTQSFAPQANAVPAPSYFAPPPEPRPPTNRAESFAERSKEGYKSPYDLPDGLARPRRPAGSQKAVVLPGSGNVPPQGGNILAPPSSTSPATSLPMGTPPTAAPPMNTPPSTTVAAPKNFYEELPPPPPKPQSRPASSGRYAPSPDAVTSSFSQPPPPPVNSYAGLPAVSQQPGDISMQNHLQYPEKTDPYAGLLAPNAPSVPSATHSAARYSPKPPSLQPGMKPPASPRYSPAPPQAAAPPAPRRYASQPSLPFQPRTSSPLAYHEKASYQPQEVPRKHSLAELLPDSTPQIAVPHQSNEPESIHSAVPNSAVVALEAPGELPPVPHQMSPPRNVYAPPQASPPRNPYAPPTYINDFSQRIGPMGGGSSVSAPPASETQFMPPRRSQTQSPTQLVPGPRLSVPSIDPLQRPASVHGSGSPTKTASPYAPAQGPAHLRVPSLSSQELEFIPPSDGQELDPHQRWRGAPIVKFGFGGTITSCFPKHIPRYTAGQAAPKIKPSPGEVKVCQLRDWMPPTESIVPHPGPLKNKSKKKELLAWLSSKIAQFENEGIAEAAQLHPDSHKRHDEKVLLWKIIRILVEHDGSFEGSEDITKALRGVIFPDLQQSADSDQTYGTSIPSSGAFKPLGAPSQPDAVNSQTLETLRENLLLGDREKAVWGAVDSRLWGHAMIIASTLDKSVWKQVVQEFVRREVRSTTGNTESLAALYEIFAGNIEESIDELVPPSARAGLQMISKVDGHGSSKNAFDGLDSWRDTVGLVLSNRSPEDHQALLALGRLLLSYGRVEAAHICFIFSRASVFGGADDPQSSIVLLGADHKHLSTAVLQDEDAFLLTEAYEYATTTLANHPMAALPHLLAFKLLHAWDLADRGQKSEAQQYCDAIATSLKSVTKPSGYHNQFLFFGVDELSARLRQTASDGGSSWISKPSMEKVSGSMWAKFNSFVAGDDSDAASTGSGKAGDGDVGPFARFTSTPTVSRSPSVTDLYGPYAASAAQPIPSSGPSRYQPSNQYAPNSSPEQPRGRSSMDSQRSASFGPPLSQRRGSQEPATPVDNNFYQGGAPYGSPPAVGYQSTPPQTSYMPLAPVEEDFVTQSYPPAPSEPAYGSPMNASPYLPSGDGSFAPPIDQGSATDFQAGDSGYMPPDTGFGFSAPFIETTHASDDEEPAGPEIRKKKSFMADDEDNDDMAARTAAVAKAERDRENDENFRKIAEAEAKNAQQTQKKSWWPGWFGGGKKEEIPAGGGPIRAKLGEENSFYYDKELKKWVNKKDPNSATPVSATPPPPKGPAPPSRTASGSSVPPPPSPMPLVGADSRPSSSTGGPPGPSSLSSSPALGIPPPFLGAGPRSVSTGAAVPTPPGSSAGAPPRPATSLSNASSIDDLLGAPTARRGGAARSKKKGRYVDVMAK</sequence>
<feature type="compositionally biased region" description="Polar residues" evidence="11">
    <location>
        <begin position="29"/>
        <end position="40"/>
    </location>
</feature>
<feature type="compositionally biased region" description="Polar residues" evidence="11">
    <location>
        <begin position="1036"/>
        <end position="1047"/>
    </location>
</feature>
<reference evidence="15" key="1">
    <citation type="journal article" date="2019" name="Beilstein J. Org. Chem.">
        <title>Nanangenines: drimane sesquiterpenoids as the dominant metabolite cohort of a novel Australian fungus, Aspergillus nanangensis.</title>
        <authorList>
            <person name="Lacey H.J."/>
            <person name="Gilchrist C.L.M."/>
            <person name="Crombie A."/>
            <person name="Kalaitzis J.A."/>
            <person name="Vuong D."/>
            <person name="Rutledge P.J."/>
            <person name="Turner P."/>
            <person name="Pitt J.I."/>
            <person name="Lacey E."/>
            <person name="Chooi Y.H."/>
            <person name="Piggott A.M."/>
        </authorList>
    </citation>
    <scope>NUCLEOTIDE SEQUENCE</scope>
    <source>
        <strain evidence="15">MST-FP2251</strain>
    </source>
</reference>
<feature type="compositionally biased region" description="Polar residues" evidence="11">
    <location>
        <begin position="596"/>
        <end position="609"/>
    </location>
</feature>
<comment type="similarity">
    <text evidence="2 10">Belongs to the SEC16 family.</text>
</comment>
<evidence type="ECO:0000256" key="1">
    <source>
        <dbReference type="ARBA" id="ARBA00004397"/>
    </source>
</evidence>
<feature type="domain" description="Sec16 Sec23-binding" evidence="12">
    <location>
        <begin position="1071"/>
        <end position="1372"/>
    </location>
</feature>
<feature type="domain" description="Sec16 central conserved" evidence="13">
    <location>
        <begin position="894"/>
        <end position="1011"/>
    </location>
</feature>
<feature type="region of interest" description="Disordered" evidence="11">
    <location>
        <begin position="1036"/>
        <end position="1062"/>
    </location>
</feature>
<feature type="compositionally biased region" description="Polar residues" evidence="11">
    <location>
        <begin position="716"/>
        <end position="729"/>
    </location>
</feature>
<dbReference type="GO" id="GO:0016192">
    <property type="term" value="P:vesicle-mediated transport"/>
    <property type="evidence" value="ECO:0007669"/>
    <property type="project" value="UniProtKB-KW"/>
</dbReference>
<feature type="region of interest" description="Disordered" evidence="11">
    <location>
        <begin position="53"/>
        <end position="127"/>
    </location>
</feature>
<feature type="compositionally biased region" description="Low complexity" evidence="11">
    <location>
        <begin position="1738"/>
        <end position="1757"/>
    </location>
</feature>
<feature type="compositionally biased region" description="Low complexity" evidence="11">
    <location>
        <begin position="1396"/>
        <end position="1408"/>
    </location>
</feature>
<evidence type="ECO:0000256" key="9">
    <source>
        <dbReference type="ARBA" id="ARBA00024687"/>
    </source>
</evidence>
<dbReference type="GO" id="GO:0070971">
    <property type="term" value="C:endoplasmic reticulum exit site"/>
    <property type="evidence" value="ECO:0007669"/>
    <property type="project" value="TreeGrafter"/>
</dbReference>
<dbReference type="CDD" id="cd09233">
    <property type="entry name" value="ACE1-Sec16-like"/>
    <property type="match status" value="1"/>
</dbReference>
<evidence type="ECO:0000256" key="6">
    <source>
        <dbReference type="ARBA" id="ARBA00022927"/>
    </source>
</evidence>
<dbReference type="InterPro" id="IPR024468">
    <property type="entry name" value="Sec16_N"/>
</dbReference>
<feature type="compositionally biased region" description="Polar residues" evidence="11">
    <location>
        <begin position="289"/>
        <end position="315"/>
    </location>
</feature>
<accession>A0AAD4CRP0</accession>
<evidence type="ECO:0000313" key="15">
    <source>
        <dbReference type="EMBL" id="KAF9891321.1"/>
    </source>
</evidence>
<gene>
    <name evidence="15" type="primary">SEC16</name>
    <name evidence="15" type="ORF">FE257_004176</name>
</gene>
<evidence type="ECO:0000256" key="10">
    <source>
        <dbReference type="RuleBase" id="RU364101"/>
    </source>
</evidence>
<feature type="compositionally biased region" description="Pro residues" evidence="11">
    <location>
        <begin position="641"/>
        <end position="671"/>
    </location>
</feature>
<keyword evidence="6 10" id="KW-0653">Protein transport</keyword>
<dbReference type="GO" id="GO:0007030">
    <property type="term" value="P:Golgi organization"/>
    <property type="evidence" value="ECO:0007669"/>
    <property type="project" value="TreeGrafter"/>
</dbReference>
<evidence type="ECO:0000256" key="11">
    <source>
        <dbReference type="SAM" id="MobiDB-lite"/>
    </source>
</evidence>
<dbReference type="FunFam" id="1.25.40.1030:FF:000008">
    <property type="entry name" value="Protein transport protein sec16"/>
    <property type="match status" value="1"/>
</dbReference>
<feature type="compositionally biased region" description="Acidic residues" evidence="11">
    <location>
        <begin position="256"/>
        <end position="265"/>
    </location>
</feature>
<comment type="subcellular location">
    <subcellularLocation>
        <location evidence="1">Endoplasmic reticulum membrane</location>
        <topology evidence="1">Peripheral membrane protein</topology>
        <orientation evidence="1">Cytoplasmic side</orientation>
    </subcellularLocation>
</comment>
<dbReference type="Pfam" id="PF12931">
    <property type="entry name" value="TPR_Sec16"/>
    <property type="match status" value="1"/>
</dbReference>
<feature type="compositionally biased region" description="Polar residues" evidence="11">
    <location>
        <begin position="106"/>
        <end position="120"/>
    </location>
</feature>
<reference evidence="15" key="2">
    <citation type="submission" date="2020-02" db="EMBL/GenBank/DDBJ databases">
        <authorList>
            <person name="Gilchrist C.L.M."/>
            <person name="Chooi Y.-H."/>
        </authorList>
    </citation>
    <scope>NUCLEOTIDE SEQUENCE</scope>
    <source>
        <strain evidence="15">MST-FP2251</strain>
    </source>
</reference>
<keyword evidence="5 10" id="KW-0931">ER-Golgi transport</keyword>
<evidence type="ECO:0000256" key="3">
    <source>
        <dbReference type="ARBA" id="ARBA00022448"/>
    </source>
</evidence>
<organism evidence="15 16">
    <name type="scientific">Aspergillus nanangensis</name>
    <dbReference type="NCBI Taxonomy" id="2582783"/>
    <lineage>
        <taxon>Eukaryota</taxon>
        <taxon>Fungi</taxon>
        <taxon>Dikarya</taxon>
        <taxon>Ascomycota</taxon>
        <taxon>Pezizomycotina</taxon>
        <taxon>Eurotiomycetes</taxon>
        <taxon>Eurotiomycetidae</taxon>
        <taxon>Eurotiales</taxon>
        <taxon>Aspergillaceae</taxon>
        <taxon>Aspergillus</taxon>
        <taxon>Aspergillus subgen. Circumdati</taxon>
    </lineage>
</organism>
<feature type="compositionally biased region" description="Pro residues" evidence="11">
    <location>
        <begin position="524"/>
        <end position="535"/>
    </location>
</feature>
<feature type="region of interest" description="Disordered" evidence="11">
    <location>
        <begin position="1373"/>
        <end position="1609"/>
    </location>
</feature>
<feature type="region of interest" description="Disordered" evidence="11">
    <location>
        <begin position="1691"/>
        <end position="1830"/>
    </location>
</feature>
<feature type="compositionally biased region" description="Pro residues" evidence="11">
    <location>
        <begin position="768"/>
        <end position="778"/>
    </location>
</feature>
<feature type="region of interest" description="Disordered" evidence="11">
    <location>
        <begin position="364"/>
        <end position="863"/>
    </location>
</feature>
<keyword evidence="4 10" id="KW-0256">Endoplasmic reticulum</keyword>
<feature type="region of interest" description="Disordered" evidence="11">
    <location>
        <begin position="1635"/>
        <end position="1672"/>
    </location>
</feature>